<accession>A0A7W9SSV9</accession>
<gene>
    <name evidence="2" type="ORF">HNQ39_004047</name>
</gene>
<dbReference type="Gene3D" id="2.30.40.10">
    <property type="entry name" value="Urease, subunit C, domain 1"/>
    <property type="match status" value="1"/>
</dbReference>
<dbReference type="InterPro" id="IPR050378">
    <property type="entry name" value="Metallo-dep_Hydrolases_sf"/>
</dbReference>
<dbReference type="Pfam" id="PF07969">
    <property type="entry name" value="Amidohydro_3"/>
    <property type="match status" value="1"/>
</dbReference>
<dbReference type="AlphaFoldDB" id="A0A7W9SSV9"/>
<dbReference type="InterPro" id="IPR013108">
    <property type="entry name" value="Amidohydro_3"/>
</dbReference>
<dbReference type="Gene3D" id="3.20.20.140">
    <property type="entry name" value="Metal-dependent hydrolases"/>
    <property type="match status" value="1"/>
</dbReference>
<dbReference type="Gene3D" id="3.30.1490.130">
    <property type="entry name" value="D-aminoacylase. Domain 3"/>
    <property type="match status" value="1"/>
</dbReference>
<dbReference type="GO" id="GO:0016812">
    <property type="term" value="F:hydrolase activity, acting on carbon-nitrogen (but not peptide) bonds, in cyclic amides"/>
    <property type="evidence" value="ECO:0007669"/>
    <property type="project" value="TreeGrafter"/>
</dbReference>
<organism evidence="2 3">
    <name type="scientific">Armatimonas rosea</name>
    <dbReference type="NCBI Taxonomy" id="685828"/>
    <lineage>
        <taxon>Bacteria</taxon>
        <taxon>Bacillati</taxon>
        <taxon>Armatimonadota</taxon>
        <taxon>Armatimonadia</taxon>
        <taxon>Armatimonadales</taxon>
        <taxon>Armatimonadaceae</taxon>
        <taxon>Armatimonas</taxon>
    </lineage>
</organism>
<dbReference type="InterPro" id="IPR011059">
    <property type="entry name" value="Metal-dep_hydrolase_composite"/>
</dbReference>
<dbReference type="SUPFAM" id="SSF51338">
    <property type="entry name" value="Composite domain of metallo-dependent hydrolases"/>
    <property type="match status" value="1"/>
</dbReference>
<keyword evidence="2" id="KW-0378">Hydrolase</keyword>
<proteinExistence type="predicted"/>
<dbReference type="GO" id="GO:0047420">
    <property type="term" value="F:N-acyl-D-amino-acid deacylase activity"/>
    <property type="evidence" value="ECO:0007669"/>
    <property type="project" value="UniProtKB-EC"/>
</dbReference>
<dbReference type="PANTHER" id="PTHR11647:SF1">
    <property type="entry name" value="COLLAPSIN RESPONSE MEDIATOR PROTEIN"/>
    <property type="match status" value="1"/>
</dbReference>
<dbReference type="SUPFAM" id="SSF51556">
    <property type="entry name" value="Metallo-dependent hydrolases"/>
    <property type="match status" value="1"/>
</dbReference>
<dbReference type="RefSeq" id="WP_184200877.1">
    <property type="nucleotide sequence ID" value="NZ_JACHGW010000004.1"/>
</dbReference>
<feature type="domain" description="Amidohydrolase 3" evidence="1">
    <location>
        <begin position="47"/>
        <end position="512"/>
    </location>
</feature>
<evidence type="ECO:0000259" key="1">
    <source>
        <dbReference type="Pfam" id="PF07969"/>
    </source>
</evidence>
<sequence length="529" mass="56292">MTLPFDLILSGGLVADGLGSPLVRADIGIVGDRITAIGELGARETRQTLDVTGQVVSPGFIDIHTHSDVSVLFTPGMESSLAQGVTSEVVGNCGISLGLATSAPEFSLERRWLEQAGGALSWSDLGGFLQRVEESGMAINVTTLAGHGSLRKRVMGMDQRAPSETELRAMQHELERALDAGAIGLSSGLEYVPGSYADVAELTALAKVVAAAEGFYATHLRDEGDLLEESVAEAIAVAEGAGLPLQLSHHKAERRRNWGKVLSTLAQVDAAQARGVDILLDQYPYTAYQTSLAVIALPTWANAGNPEDLAVKLRDPDLRARAREWMGELERSGGISWDSVEIASCPTAAFVGKSITHLAAEAACDPRDFILSLLSEGTGWVSAAHFAMSEQDVAHVLSDPRVMIGSDSVAMNPHAPSAEAHRPHPRSYGTFARILERYVKEKGLLSLPEALRRMTSLPAQRLGWTNRGRLVPGAIADITVFSPTAIQENATFVAPHALATGVRVVLVSGEITWRDGVPTGARAGKVIRR</sequence>
<reference evidence="2 3" key="1">
    <citation type="submission" date="2020-08" db="EMBL/GenBank/DDBJ databases">
        <title>Genomic Encyclopedia of Type Strains, Phase IV (KMG-IV): sequencing the most valuable type-strain genomes for metagenomic binning, comparative biology and taxonomic classification.</title>
        <authorList>
            <person name="Goeker M."/>
        </authorList>
    </citation>
    <scope>NUCLEOTIDE SEQUENCE [LARGE SCALE GENOMIC DNA]</scope>
    <source>
        <strain evidence="2 3">DSM 23562</strain>
    </source>
</reference>
<dbReference type="EMBL" id="JACHGW010000004">
    <property type="protein sequence ID" value="MBB6052226.1"/>
    <property type="molecule type" value="Genomic_DNA"/>
</dbReference>
<dbReference type="InterPro" id="IPR023100">
    <property type="entry name" value="D-aminoacylase_insert_dom_sf"/>
</dbReference>
<name>A0A7W9SSV9_ARMRO</name>
<evidence type="ECO:0000313" key="3">
    <source>
        <dbReference type="Proteomes" id="UP000520814"/>
    </source>
</evidence>
<dbReference type="EC" id="3.5.1.81" evidence="2"/>
<dbReference type="Proteomes" id="UP000520814">
    <property type="component" value="Unassembled WGS sequence"/>
</dbReference>
<keyword evidence="3" id="KW-1185">Reference proteome</keyword>
<comment type="caution">
    <text evidence="2">The sequence shown here is derived from an EMBL/GenBank/DDBJ whole genome shotgun (WGS) entry which is preliminary data.</text>
</comment>
<dbReference type="CDD" id="cd01297">
    <property type="entry name" value="D-aminoacylase"/>
    <property type="match status" value="1"/>
</dbReference>
<dbReference type="PANTHER" id="PTHR11647">
    <property type="entry name" value="HYDRANTOINASE/DIHYDROPYRIMIDINASE FAMILY MEMBER"/>
    <property type="match status" value="1"/>
</dbReference>
<evidence type="ECO:0000313" key="2">
    <source>
        <dbReference type="EMBL" id="MBB6052226.1"/>
    </source>
</evidence>
<dbReference type="InterPro" id="IPR032466">
    <property type="entry name" value="Metal_Hydrolase"/>
</dbReference>
<dbReference type="GO" id="GO:0005829">
    <property type="term" value="C:cytosol"/>
    <property type="evidence" value="ECO:0007669"/>
    <property type="project" value="TreeGrafter"/>
</dbReference>
<protein>
    <submittedName>
        <fullName evidence="2">N-acyl-D-amino-acid deacylase</fullName>
        <ecNumber evidence="2">3.5.1.81</ecNumber>
    </submittedName>
</protein>